<dbReference type="Proteomes" id="UP001523369">
    <property type="component" value="Unassembled WGS sequence"/>
</dbReference>
<organism evidence="5 6">
    <name type="scientific">Paractinoplanes aksuensis</name>
    <dbReference type="NCBI Taxonomy" id="2939490"/>
    <lineage>
        <taxon>Bacteria</taxon>
        <taxon>Bacillati</taxon>
        <taxon>Actinomycetota</taxon>
        <taxon>Actinomycetes</taxon>
        <taxon>Micromonosporales</taxon>
        <taxon>Micromonosporaceae</taxon>
        <taxon>Paractinoplanes</taxon>
    </lineage>
</organism>
<evidence type="ECO:0000313" key="5">
    <source>
        <dbReference type="EMBL" id="MCO8271470.1"/>
    </source>
</evidence>
<evidence type="ECO:0000256" key="2">
    <source>
        <dbReference type="PROSITE-ProRule" id="PRU00335"/>
    </source>
</evidence>
<proteinExistence type="predicted"/>
<feature type="compositionally biased region" description="Pro residues" evidence="3">
    <location>
        <begin position="12"/>
        <end position="24"/>
    </location>
</feature>
<dbReference type="InterPro" id="IPR050109">
    <property type="entry name" value="HTH-type_TetR-like_transc_reg"/>
</dbReference>
<dbReference type="InterPro" id="IPR009057">
    <property type="entry name" value="Homeodomain-like_sf"/>
</dbReference>
<dbReference type="PROSITE" id="PS50977">
    <property type="entry name" value="HTH_TETR_2"/>
    <property type="match status" value="1"/>
</dbReference>
<comment type="caution">
    <text evidence="5">The sequence shown here is derived from an EMBL/GenBank/DDBJ whole genome shotgun (WGS) entry which is preliminary data.</text>
</comment>
<dbReference type="InterPro" id="IPR001647">
    <property type="entry name" value="HTH_TetR"/>
</dbReference>
<feature type="DNA-binding region" description="H-T-H motif" evidence="2">
    <location>
        <begin position="56"/>
        <end position="75"/>
    </location>
</feature>
<evidence type="ECO:0000313" key="6">
    <source>
        <dbReference type="Proteomes" id="UP001523369"/>
    </source>
</evidence>
<sequence>MPDPELSTTPTPTTPPAPISPPADTPGRPYHHGQLRTALLEAAERTLRTQGASELSLRELARELGVSHAAPRRHFPDRQSLLDALAITGFHRLTIQLNAALATAPPDDFPARLKATVAAYVTFATQDAALLDLMFTTKHRPGATEVAAAAVPAFTQLQDLMLQGQSTAHLPAGNLEPSALVLFATMQGIATLINGAWVDPTLLETLTTTAVTQFLRGAAPHPA</sequence>
<feature type="compositionally biased region" description="Low complexity" evidence="3">
    <location>
        <begin position="1"/>
        <end position="11"/>
    </location>
</feature>
<dbReference type="RefSeq" id="WP_253237596.1">
    <property type="nucleotide sequence ID" value="NZ_JAMYJR010000012.1"/>
</dbReference>
<dbReference type="SUPFAM" id="SSF48498">
    <property type="entry name" value="Tetracyclin repressor-like, C-terminal domain"/>
    <property type="match status" value="1"/>
</dbReference>
<gene>
    <name evidence="5" type="ORF">M1L60_12775</name>
</gene>
<reference evidence="5 6" key="1">
    <citation type="submission" date="2022-06" db="EMBL/GenBank/DDBJ databases">
        <title>New Species of the Genus Actinoplanes, ActinopZanes ferrugineus.</title>
        <authorList>
            <person name="Ding P."/>
        </authorList>
    </citation>
    <scope>NUCLEOTIDE SEQUENCE [LARGE SCALE GENOMIC DNA]</scope>
    <source>
        <strain evidence="5 6">TRM88003</strain>
    </source>
</reference>
<dbReference type="PANTHER" id="PTHR30055">
    <property type="entry name" value="HTH-TYPE TRANSCRIPTIONAL REGULATOR RUTR"/>
    <property type="match status" value="1"/>
</dbReference>
<dbReference type="PANTHER" id="PTHR30055:SF220">
    <property type="entry name" value="TETR-FAMILY REGULATORY PROTEIN"/>
    <property type="match status" value="1"/>
</dbReference>
<keyword evidence="6" id="KW-1185">Reference proteome</keyword>
<feature type="domain" description="HTH tetR-type" evidence="4">
    <location>
        <begin position="33"/>
        <end position="93"/>
    </location>
</feature>
<dbReference type="SUPFAM" id="SSF46689">
    <property type="entry name" value="Homeodomain-like"/>
    <property type="match status" value="1"/>
</dbReference>
<dbReference type="EMBL" id="JAMYJR010000012">
    <property type="protein sequence ID" value="MCO8271470.1"/>
    <property type="molecule type" value="Genomic_DNA"/>
</dbReference>
<dbReference type="InterPro" id="IPR036271">
    <property type="entry name" value="Tet_transcr_reg_TetR-rel_C_sf"/>
</dbReference>
<dbReference type="Gene3D" id="1.10.357.10">
    <property type="entry name" value="Tetracycline Repressor, domain 2"/>
    <property type="match status" value="1"/>
</dbReference>
<accession>A0ABT1DKZ2</accession>
<evidence type="ECO:0000259" key="4">
    <source>
        <dbReference type="PROSITE" id="PS50977"/>
    </source>
</evidence>
<name>A0ABT1DKZ2_9ACTN</name>
<feature type="region of interest" description="Disordered" evidence="3">
    <location>
        <begin position="1"/>
        <end position="31"/>
    </location>
</feature>
<evidence type="ECO:0000256" key="1">
    <source>
        <dbReference type="ARBA" id="ARBA00023125"/>
    </source>
</evidence>
<keyword evidence="1 2" id="KW-0238">DNA-binding</keyword>
<evidence type="ECO:0000256" key="3">
    <source>
        <dbReference type="SAM" id="MobiDB-lite"/>
    </source>
</evidence>
<dbReference type="Pfam" id="PF00440">
    <property type="entry name" value="TetR_N"/>
    <property type="match status" value="1"/>
</dbReference>
<protein>
    <submittedName>
        <fullName evidence="5">TetR/AcrR family transcriptional regulator</fullName>
    </submittedName>
</protein>